<evidence type="ECO:0000256" key="5">
    <source>
        <dbReference type="ARBA" id="ARBA00023136"/>
    </source>
</evidence>
<feature type="transmembrane region" description="Helical" evidence="8">
    <location>
        <begin position="20"/>
        <end position="42"/>
    </location>
</feature>
<reference evidence="10" key="1">
    <citation type="submission" date="2025-08" db="UniProtKB">
        <authorList>
            <consortium name="RefSeq"/>
        </authorList>
    </citation>
    <scope>IDENTIFICATION</scope>
    <source>
        <tissue evidence="10">Gonads</tissue>
    </source>
</reference>
<comment type="subcellular location">
    <subcellularLocation>
        <location evidence="1">Membrane</location>
        <topology evidence="1">Multi-pass membrane protein</topology>
    </subcellularLocation>
</comment>
<dbReference type="InterPro" id="IPR006603">
    <property type="entry name" value="PQ-loop_rpt"/>
</dbReference>
<proteinExistence type="predicted"/>
<evidence type="ECO:0000256" key="2">
    <source>
        <dbReference type="ARBA" id="ARBA00022692"/>
    </source>
</evidence>
<evidence type="ECO:0000313" key="9">
    <source>
        <dbReference type="Proteomes" id="UP000085678"/>
    </source>
</evidence>
<evidence type="ECO:0000256" key="7">
    <source>
        <dbReference type="ARBA" id="ARBA00043159"/>
    </source>
</evidence>
<dbReference type="GO" id="GO:0042147">
    <property type="term" value="P:retrograde transport, endosome to Golgi"/>
    <property type="evidence" value="ECO:0007669"/>
    <property type="project" value="TreeGrafter"/>
</dbReference>
<dbReference type="GO" id="GO:0016020">
    <property type="term" value="C:membrane"/>
    <property type="evidence" value="ECO:0007669"/>
    <property type="project" value="UniProtKB-SubCell"/>
</dbReference>
<evidence type="ECO:0000256" key="4">
    <source>
        <dbReference type="ARBA" id="ARBA00022989"/>
    </source>
</evidence>
<name>A0A1S3H9J0_LINAN</name>
<feature type="transmembrane region" description="Helical" evidence="8">
    <location>
        <begin position="220"/>
        <end position="242"/>
    </location>
</feature>
<feature type="transmembrane region" description="Helical" evidence="8">
    <location>
        <begin position="83"/>
        <end position="104"/>
    </location>
</feature>
<evidence type="ECO:0000256" key="8">
    <source>
        <dbReference type="SAM" id="Phobius"/>
    </source>
</evidence>
<dbReference type="InterPro" id="IPR052241">
    <property type="entry name" value="SLC66/Scramblase_ANY1"/>
</dbReference>
<dbReference type="RefSeq" id="XP_013382673.1">
    <property type="nucleotide sequence ID" value="XM_013527219.2"/>
</dbReference>
<dbReference type="FunFam" id="1.20.1280.290:FF:000008">
    <property type="entry name" value="PQ-loop repeat-containing protein 1"/>
    <property type="match status" value="1"/>
</dbReference>
<dbReference type="SMART" id="SM00679">
    <property type="entry name" value="CTNS"/>
    <property type="match status" value="2"/>
</dbReference>
<dbReference type="OrthoDB" id="292213at2759"/>
<dbReference type="GO" id="GO:0045332">
    <property type="term" value="P:phospholipid translocation"/>
    <property type="evidence" value="ECO:0007669"/>
    <property type="project" value="TreeGrafter"/>
</dbReference>
<evidence type="ECO:0000256" key="6">
    <source>
        <dbReference type="ARBA" id="ARBA00040648"/>
    </source>
</evidence>
<accession>A0A1S3H9J0</accession>
<keyword evidence="9" id="KW-1185">Reference proteome</keyword>
<dbReference type="GO" id="GO:0005829">
    <property type="term" value="C:cytosol"/>
    <property type="evidence" value="ECO:0007669"/>
    <property type="project" value="GOC"/>
</dbReference>
<dbReference type="Proteomes" id="UP000085678">
    <property type="component" value="Unplaced"/>
</dbReference>
<evidence type="ECO:0000313" key="10">
    <source>
        <dbReference type="RefSeq" id="XP_013382673.1"/>
    </source>
</evidence>
<dbReference type="GeneID" id="106153334"/>
<dbReference type="GO" id="GO:0005802">
    <property type="term" value="C:trans-Golgi network"/>
    <property type="evidence" value="ECO:0007669"/>
    <property type="project" value="TreeGrafter"/>
</dbReference>
<dbReference type="AlphaFoldDB" id="A0A1S3H9J0"/>
<dbReference type="FunFam" id="1.20.1280.290:FF:000005">
    <property type="entry name" value="PQ-loop repeat-containing protein 1"/>
    <property type="match status" value="1"/>
</dbReference>
<dbReference type="PANTHER" id="PTHR14856">
    <property type="entry name" value="PQ-LOOP REPEAT-CONTAINING PROTEIN 1-LIKE PROTEIN"/>
    <property type="match status" value="1"/>
</dbReference>
<dbReference type="Pfam" id="PF04193">
    <property type="entry name" value="PQ-loop"/>
    <property type="match status" value="2"/>
</dbReference>
<keyword evidence="3" id="KW-0677">Repeat</keyword>
<keyword evidence="4 8" id="KW-1133">Transmembrane helix</keyword>
<feature type="transmembrane region" description="Helical" evidence="8">
    <location>
        <begin position="134"/>
        <end position="154"/>
    </location>
</feature>
<sequence>MDQLDLNIGQLKDLHLPEITLLNLISWTASGAMIFGGVVPFIPQYRDIRRTMNADGFSTFVCLTLLIANILRILFWFGKHFELPLLAQSIVMIFCMLSMIELCVRVKNRSEILQGKPRTLTDFELQYFWRWTDFGSYIEFLLLFSLLVGFITYICIDIKIVIEFIGFSAVFAEAMLGAPQFHRNWEKKSTIGMSIKMVSMWTCGDVFKTVYFILREAPPQFWICGLIQVSIDIGILFQVWYYRHYPQLAKPAVQ</sequence>
<dbReference type="GO" id="GO:0005768">
    <property type="term" value="C:endosome"/>
    <property type="evidence" value="ECO:0007669"/>
    <property type="project" value="TreeGrafter"/>
</dbReference>
<keyword evidence="2 8" id="KW-0812">Transmembrane</keyword>
<evidence type="ECO:0000256" key="3">
    <source>
        <dbReference type="ARBA" id="ARBA00022737"/>
    </source>
</evidence>
<protein>
    <recommendedName>
        <fullName evidence="6">Solute carrier family 66 member 2</fullName>
    </recommendedName>
    <alternativeName>
        <fullName evidence="7">PQ-loop repeat-containing protein 1</fullName>
    </alternativeName>
</protein>
<feature type="transmembrane region" description="Helical" evidence="8">
    <location>
        <begin position="54"/>
        <end position="77"/>
    </location>
</feature>
<organism evidence="9 10">
    <name type="scientific">Lingula anatina</name>
    <name type="common">Brachiopod</name>
    <name type="synonym">Lingula unguis</name>
    <dbReference type="NCBI Taxonomy" id="7574"/>
    <lineage>
        <taxon>Eukaryota</taxon>
        <taxon>Metazoa</taxon>
        <taxon>Spiralia</taxon>
        <taxon>Lophotrochozoa</taxon>
        <taxon>Brachiopoda</taxon>
        <taxon>Linguliformea</taxon>
        <taxon>Lingulata</taxon>
        <taxon>Lingulida</taxon>
        <taxon>Linguloidea</taxon>
        <taxon>Lingulidae</taxon>
        <taxon>Lingula</taxon>
    </lineage>
</organism>
<keyword evidence="5 8" id="KW-0472">Membrane</keyword>
<gene>
    <name evidence="10" type="primary">LOC106153334</name>
</gene>
<dbReference type="Gene3D" id="1.20.1280.290">
    <property type="match status" value="2"/>
</dbReference>
<evidence type="ECO:0000256" key="1">
    <source>
        <dbReference type="ARBA" id="ARBA00004141"/>
    </source>
</evidence>
<dbReference type="PANTHER" id="PTHR14856:SF9">
    <property type="entry name" value="PQ-LOOP REPEAT-CONTAINING PROTEIN 1"/>
    <property type="match status" value="1"/>
</dbReference>